<dbReference type="Pfam" id="PF09524">
    <property type="entry name" value="Phg_2220_C"/>
    <property type="match status" value="1"/>
</dbReference>
<evidence type="ECO:0000259" key="1">
    <source>
        <dbReference type="Pfam" id="PF09524"/>
    </source>
</evidence>
<dbReference type="EMBL" id="JAQZHK010000004">
    <property type="protein sequence ID" value="MDY3512763.1"/>
    <property type="molecule type" value="Genomic_DNA"/>
</dbReference>
<dbReference type="Proteomes" id="UP001284033">
    <property type="component" value="Unassembled WGS sequence"/>
</dbReference>
<protein>
    <submittedName>
        <fullName evidence="3">DUF6291 domain-containing protein</fullName>
    </submittedName>
</protein>
<feature type="domain" description="DUF6291" evidence="2">
    <location>
        <begin position="7"/>
        <end position="85"/>
    </location>
</feature>
<dbReference type="InterPro" id="IPR011741">
    <property type="entry name" value="Phg_2220_C"/>
</dbReference>
<gene>
    <name evidence="3" type="ORF">PG303_05985</name>
</gene>
<dbReference type="AlphaFoldDB" id="A0AAP6HFN7"/>
<evidence type="ECO:0000259" key="2">
    <source>
        <dbReference type="Pfam" id="PF19808"/>
    </source>
</evidence>
<feature type="domain" description="Phage conserved hypothetical protein C-terminal" evidence="1">
    <location>
        <begin position="144"/>
        <end position="214"/>
    </location>
</feature>
<sequence>MSDNKDTFVFYKDWVNVIQGLPDEIRLEVYDAIAEYGISGKLSDLKPMAKIAFGFIKQQMDRDREKYHKIKKIRSEAGKKGASKKWQTIASDSKNSKCHLNVNDNVNVNDNNVLLEKEPKGFLSDLEEEGKAKLNNDIDFEKLLNFISDKTKRKFKTINDQIKRKYKARLKEGYTKEDILEAIENAVKDKYHMEQGYKYLTPEFFSRPVTLDKYKNTTSQKATEKKKTYGIWSV</sequence>
<evidence type="ECO:0000313" key="4">
    <source>
        <dbReference type="Proteomes" id="UP001284033"/>
    </source>
</evidence>
<name>A0AAP6HFN7_RIEAN</name>
<reference evidence="3" key="1">
    <citation type="submission" date="2023-01" db="EMBL/GenBank/DDBJ databases">
        <title>Genome-based studies on antimicrobial resistance profiles of Riemerella anatipestifer in China, 1994 to 2021.</title>
        <authorList>
            <person name="Yang Z."/>
            <person name="Zhu D."/>
        </authorList>
    </citation>
    <scope>NUCLEOTIDE SEQUENCE</scope>
    <source>
        <strain evidence="3">RCAD1218</strain>
    </source>
</reference>
<proteinExistence type="predicted"/>
<dbReference type="Pfam" id="PF19808">
    <property type="entry name" value="DUF6291"/>
    <property type="match status" value="1"/>
</dbReference>
<dbReference type="RefSeq" id="WP_221401825.1">
    <property type="nucleotide sequence ID" value="NZ_CP175957.1"/>
</dbReference>
<organism evidence="3 4">
    <name type="scientific">Riemerella anatipestifer</name>
    <name type="common">Moraxella anatipestifer</name>
    <dbReference type="NCBI Taxonomy" id="34085"/>
    <lineage>
        <taxon>Bacteria</taxon>
        <taxon>Pseudomonadati</taxon>
        <taxon>Bacteroidota</taxon>
        <taxon>Flavobacteriia</taxon>
        <taxon>Flavobacteriales</taxon>
        <taxon>Weeksellaceae</taxon>
        <taxon>Riemerella</taxon>
    </lineage>
</organism>
<evidence type="ECO:0000313" key="3">
    <source>
        <dbReference type="EMBL" id="MDY3512763.1"/>
    </source>
</evidence>
<comment type="caution">
    <text evidence="3">The sequence shown here is derived from an EMBL/GenBank/DDBJ whole genome shotgun (WGS) entry which is preliminary data.</text>
</comment>
<dbReference type="InterPro" id="IPR046258">
    <property type="entry name" value="DUF6291"/>
</dbReference>
<accession>A0AAP6HFN7</accession>